<keyword evidence="4" id="KW-0597">Phosphoprotein</keyword>
<accession>A0A343JG53</accession>
<evidence type="ECO:0000256" key="12">
    <source>
        <dbReference type="SAM" id="Phobius"/>
    </source>
</evidence>
<keyword evidence="11 12" id="KW-0472">Membrane</keyword>
<dbReference type="NCBIfam" id="TIGR00829">
    <property type="entry name" value="FRU"/>
    <property type="match status" value="1"/>
</dbReference>
<feature type="transmembrane region" description="Helical" evidence="12">
    <location>
        <begin position="235"/>
        <end position="254"/>
    </location>
</feature>
<dbReference type="NCBIfam" id="TIGR01427">
    <property type="entry name" value="PTS_IIC_fructo"/>
    <property type="match status" value="1"/>
</dbReference>
<dbReference type="KEGG" id="cia:BEN51_10640"/>
<evidence type="ECO:0000259" key="14">
    <source>
        <dbReference type="PROSITE" id="PS51104"/>
    </source>
</evidence>
<dbReference type="GO" id="GO:0009401">
    <property type="term" value="P:phosphoenolpyruvate-dependent sugar phosphotransferase system"/>
    <property type="evidence" value="ECO:0007669"/>
    <property type="project" value="UniProtKB-KW"/>
</dbReference>
<dbReference type="PROSITE" id="PS51104">
    <property type="entry name" value="PTS_EIIC_TYPE_2"/>
    <property type="match status" value="1"/>
</dbReference>
<dbReference type="GO" id="GO:0090563">
    <property type="term" value="F:protein-phosphocysteine-sugar phosphotransferase activity"/>
    <property type="evidence" value="ECO:0007669"/>
    <property type="project" value="TreeGrafter"/>
</dbReference>
<dbReference type="GO" id="GO:0005886">
    <property type="term" value="C:plasma membrane"/>
    <property type="evidence" value="ECO:0007669"/>
    <property type="project" value="UniProtKB-SubCell"/>
</dbReference>
<evidence type="ECO:0000256" key="9">
    <source>
        <dbReference type="ARBA" id="ARBA00022777"/>
    </source>
</evidence>
<evidence type="ECO:0000256" key="4">
    <source>
        <dbReference type="ARBA" id="ARBA00022553"/>
    </source>
</evidence>
<sequence>MNSDIKKIVGITACAAGIAHTYIAKAAIEKVCKKLGIECKIETQGTIGTENELTAQDIIDADVVIIASDINIDLDRFYGKRILQMDTKTILKDTEDIIINSKKNSVVHGGKGTKINGKIEMGTSSNKFVKCLMSGLNDMIPITIAAGLLLAIANVFAFHPDPNNADLVVWGFSEDGFGLFMSKLFDLGKVGFNLMIPIFAAGVARAIGDKPAVAPAFISGWIINDANFLGTETGAGFLGAILVGFGVGYTVKLLKKVNWPQVTKTIVPILIIPLITTFIWYVIIYFVVGRPISAGMNSLYQFINYITIEYSAAPILYGAILGAMMGFDMGGPVNKTAMLVSSAIFVDTMAQYGPMGVNAVPQAATGAAIAVAPLGAAIATWLFKDRFTIEERALGSSAFIMGMVGVTEGAILFAAAHPKLIIANTLSSGLAGALVAGIGIHFYGGIGSPLGAFVGYTTGVKFSWLIWIVCIFAAAFVNALLYNLILKNNKVKVSEKINEQQSI</sequence>
<keyword evidence="9" id="KW-0418">Kinase</keyword>
<feature type="transmembrane region" description="Helical" evidence="12">
    <location>
        <begin position="363"/>
        <end position="383"/>
    </location>
</feature>
<dbReference type="PANTHER" id="PTHR30505">
    <property type="entry name" value="FRUCTOSE-LIKE PERMEASE"/>
    <property type="match status" value="1"/>
</dbReference>
<dbReference type="PROSITE" id="PS51099">
    <property type="entry name" value="PTS_EIIB_TYPE_2"/>
    <property type="match status" value="1"/>
</dbReference>
<feature type="domain" description="PTS EIIB type-2" evidence="13">
    <location>
        <begin position="6"/>
        <end position="103"/>
    </location>
</feature>
<protein>
    <submittedName>
        <fullName evidence="15">PTS fructose transporter subunit IIABC</fullName>
    </submittedName>
</protein>
<dbReference type="PANTHER" id="PTHR30505:SF0">
    <property type="entry name" value="FRUCTOSE-LIKE PTS SYSTEM EIIBC COMPONENT-RELATED"/>
    <property type="match status" value="1"/>
</dbReference>
<dbReference type="InterPro" id="IPR050864">
    <property type="entry name" value="Bacterial_PTS_Sugar_Transport"/>
</dbReference>
<dbReference type="Gene3D" id="3.40.50.2300">
    <property type="match status" value="1"/>
</dbReference>
<evidence type="ECO:0000256" key="3">
    <source>
        <dbReference type="ARBA" id="ARBA00022475"/>
    </source>
</evidence>
<organism evidence="15 16">
    <name type="scientific">Clostridium isatidis</name>
    <dbReference type="NCBI Taxonomy" id="182773"/>
    <lineage>
        <taxon>Bacteria</taxon>
        <taxon>Bacillati</taxon>
        <taxon>Bacillota</taxon>
        <taxon>Clostridia</taxon>
        <taxon>Eubacteriales</taxon>
        <taxon>Clostridiaceae</taxon>
        <taxon>Clostridium</taxon>
    </lineage>
</organism>
<evidence type="ECO:0000256" key="5">
    <source>
        <dbReference type="ARBA" id="ARBA00022597"/>
    </source>
</evidence>
<feature type="transmembrane region" description="Helical" evidence="12">
    <location>
        <begin position="139"/>
        <end position="158"/>
    </location>
</feature>
<feature type="transmembrane region" description="Helical" evidence="12">
    <location>
        <begin position="421"/>
        <end position="444"/>
    </location>
</feature>
<evidence type="ECO:0000313" key="16">
    <source>
        <dbReference type="Proteomes" id="UP000264883"/>
    </source>
</evidence>
<dbReference type="GO" id="GO:0005351">
    <property type="term" value="F:carbohydrate:proton symporter activity"/>
    <property type="evidence" value="ECO:0007669"/>
    <property type="project" value="InterPro"/>
</dbReference>
<dbReference type="CDD" id="cd05569">
    <property type="entry name" value="PTS_IIB_fructose"/>
    <property type="match status" value="1"/>
</dbReference>
<keyword evidence="8 12" id="KW-0812">Transmembrane</keyword>
<evidence type="ECO:0000256" key="2">
    <source>
        <dbReference type="ARBA" id="ARBA00022448"/>
    </source>
</evidence>
<evidence type="ECO:0000256" key="11">
    <source>
        <dbReference type="ARBA" id="ARBA00023136"/>
    </source>
</evidence>
<name>A0A343JG53_9CLOT</name>
<evidence type="ECO:0000256" key="1">
    <source>
        <dbReference type="ARBA" id="ARBA00004429"/>
    </source>
</evidence>
<feature type="transmembrane region" description="Helical" evidence="12">
    <location>
        <begin position="464"/>
        <end position="486"/>
    </location>
</feature>
<keyword evidence="3" id="KW-1003">Cell membrane</keyword>
<dbReference type="Proteomes" id="UP000264883">
    <property type="component" value="Chromosome"/>
</dbReference>
<dbReference type="GO" id="GO:0016301">
    <property type="term" value="F:kinase activity"/>
    <property type="evidence" value="ECO:0007669"/>
    <property type="project" value="UniProtKB-KW"/>
</dbReference>
<feature type="transmembrane region" description="Helical" evidence="12">
    <location>
        <begin position="395"/>
        <end position="414"/>
    </location>
</feature>
<keyword evidence="16" id="KW-1185">Reference proteome</keyword>
<dbReference type="AlphaFoldDB" id="A0A343JG53"/>
<evidence type="ECO:0000256" key="10">
    <source>
        <dbReference type="ARBA" id="ARBA00022989"/>
    </source>
</evidence>
<feature type="transmembrane region" description="Helical" evidence="12">
    <location>
        <begin position="266"/>
        <end position="288"/>
    </location>
</feature>
<dbReference type="InterPro" id="IPR006327">
    <property type="entry name" value="PTS_IIC_fruc"/>
</dbReference>
<proteinExistence type="predicted"/>
<comment type="subcellular location">
    <subcellularLocation>
        <location evidence="1">Cell inner membrane</location>
        <topology evidence="1">Multi-pass membrane protein</topology>
    </subcellularLocation>
</comment>
<dbReference type="EMBL" id="CP016786">
    <property type="protein sequence ID" value="ASW44511.1"/>
    <property type="molecule type" value="Genomic_DNA"/>
</dbReference>
<keyword evidence="2" id="KW-0813">Transport</keyword>
<evidence type="ECO:0000256" key="7">
    <source>
        <dbReference type="ARBA" id="ARBA00022683"/>
    </source>
</evidence>
<evidence type="ECO:0000259" key="13">
    <source>
        <dbReference type="PROSITE" id="PS51099"/>
    </source>
</evidence>
<dbReference type="Pfam" id="PF02302">
    <property type="entry name" value="PTS_IIB"/>
    <property type="match status" value="1"/>
</dbReference>
<feature type="transmembrane region" description="Helical" evidence="12">
    <location>
        <begin position="308"/>
        <end position="327"/>
    </location>
</feature>
<keyword evidence="5" id="KW-0762">Sugar transport</keyword>
<reference evidence="15 16" key="1">
    <citation type="submission" date="2016-08" db="EMBL/GenBank/DDBJ databases">
        <title>Complete Genome Sequence Of The Indigo Reducing Clostridium isatidis DSM15098.</title>
        <authorList>
            <person name="Little G.T."/>
            <person name="Minton N.P."/>
        </authorList>
    </citation>
    <scope>NUCLEOTIDE SEQUENCE [LARGE SCALE GENOMIC DNA]</scope>
    <source>
        <strain evidence="15 16">DSM 15098</strain>
    </source>
</reference>
<dbReference type="OrthoDB" id="9782569at2"/>
<keyword evidence="6" id="KW-0808">Transferase</keyword>
<dbReference type="InterPro" id="IPR003501">
    <property type="entry name" value="PTS_EIIB_2/3"/>
</dbReference>
<dbReference type="InterPro" id="IPR003353">
    <property type="entry name" value="PTS_IIB_fruc"/>
</dbReference>
<dbReference type="InterPro" id="IPR013011">
    <property type="entry name" value="PTS_EIIB_2"/>
</dbReference>
<keyword evidence="10 12" id="KW-1133">Transmembrane helix</keyword>
<dbReference type="InterPro" id="IPR036095">
    <property type="entry name" value="PTS_EIIB-like_sf"/>
</dbReference>
<dbReference type="GO" id="GO:0022877">
    <property type="term" value="F:protein-N(PI)-phosphohistidine-fructose phosphotransferase system transporter activity"/>
    <property type="evidence" value="ECO:0007669"/>
    <property type="project" value="InterPro"/>
</dbReference>
<dbReference type="SUPFAM" id="SSF52794">
    <property type="entry name" value="PTS system IIB component-like"/>
    <property type="match status" value="1"/>
</dbReference>
<evidence type="ECO:0000313" key="15">
    <source>
        <dbReference type="EMBL" id="ASW44511.1"/>
    </source>
</evidence>
<evidence type="ECO:0000256" key="6">
    <source>
        <dbReference type="ARBA" id="ARBA00022679"/>
    </source>
</evidence>
<dbReference type="InterPro" id="IPR013014">
    <property type="entry name" value="PTS_EIIC_2"/>
</dbReference>
<keyword evidence="7" id="KW-0598">Phosphotransferase system</keyword>
<feature type="domain" description="PTS EIIC type-2" evidence="14">
    <location>
        <begin position="128"/>
        <end position="484"/>
    </location>
</feature>
<gene>
    <name evidence="15" type="ORF">BEN51_10640</name>
</gene>
<evidence type="ECO:0000256" key="8">
    <source>
        <dbReference type="ARBA" id="ARBA00022692"/>
    </source>
</evidence>